<organism evidence="2 3">
    <name type="scientific">Janthinobacterium agaricidamnosum</name>
    <dbReference type="NCBI Taxonomy" id="55508"/>
    <lineage>
        <taxon>Bacteria</taxon>
        <taxon>Pseudomonadati</taxon>
        <taxon>Pseudomonadota</taxon>
        <taxon>Betaproteobacteria</taxon>
        <taxon>Burkholderiales</taxon>
        <taxon>Oxalobacteraceae</taxon>
        <taxon>Janthinobacterium</taxon>
    </lineage>
</organism>
<dbReference type="EMBL" id="CP033019">
    <property type="protein sequence ID" value="AYM75963.1"/>
    <property type="molecule type" value="Genomic_DNA"/>
</dbReference>
<protein>
    <submittedName>
        <fullName evidence="2">IS1595 family transposase</fullName>
    </submittedName>
</protein>
<dbReference type="PANTHER" id="PTHR33293">
    <property type="entry name" value="INSERTION ELEMENT IS1 1 PROTEIN INSB-RELATED"/>
    <property type="match status" value="1"/>
</dbReference>
<dbReference type="SMART" id="SM01126">
    <property type="entry name" value="DDE_Tnp_IS1595"/>
    <property type="match status" value="1"/>
</dbReference>
<dbReference type="InterPro" id="IPR051354">
    <property type="entry name" value="Transposase_27_IS1"/>
</dbReference>
<reference evidence="2 3" key="1">
    <citation type="submission" date="2018-10" db="EMBL/GenBank/DDBJ databases">
        <title>Effects of UV and annual dynamics of microbial communities in freshwater RAS systems.</title>
        <authorList>
            <person name="Bekkelund A.K."/>
            <person name="Hansen B.R."/>
            <person name="Stokken H."/>
            <person name="Eriksen B.F."/>
            <person name="Kashulin N.A."/>
        </authorList>
    </citation>
    <scope>NUCLEOTIDE SEQUENCE [LARGE SCALE GENOMIC DNA]</scope>
    <source>
        <strain evidence="2 3">BHSEK</strain>
    </source>
</reference>
<accession>A0A3G2E734</accession>
<dbReference type="RefSeq" id="WP_121669127.1">
    <property type="nucleotide sequence ID" value="NZ_CP033019.1"/>
</dbReference>
<gene>
    <name evidence="2" type="ORF">D9M09_09280</name>
</gene>
<feature type="domain" description="ISXO2-like transposase" evidence="1">
    <location>
        <begin position="142"/>
        <end position="298"/>
    </location>
</feature>
<dbReference type="InterPro" id="IPR024445">
    <property type="entry name" value="Tnp_ISXO2-like"/>
</dbReference>
<evidence type="ECO:0000313" key="3">
    <source>
        <dbReference type="Proteomes" id="UP000279594"/>
    </source>
</evidence>
<proteinExistence type="predicted"/>
<dbReference type="Proteomes" id="UP000279594">
    <property type="component" value="Chromosome"/>
</dbReference>
<dbReference type="NCBIfam" id="NF033547">
    <property type="entry name" value="transpos_IS1595"/>
    <property type="match status" value="1"/>
</dbReference>
<sequence>MQSAEWKTFIAQFAALSRRQRLASTALLRGAGSQNAAVALIESVARQRLHCPACNSSHAHRHGHAHGLQRYRCVPCGRTFNALTGTPLARLRHKTLWLDYADCLLESASVRKAAGQLGVHRNTAFRWRHRFLSLAKTDRPHCLHGIAEADELYVLESEKGARHLTRPARRRGGHAHKRGISSEQVCILVARDRTGQTLDFVTGKGALTKAQVRHYLLPMIDKDILLLTDGHAAYRAFAKEAGISHQAVNVRAGIRVQGAAHVQNVNAYHSRLRAWLGPFHGVATRYLPNYLGWRWILDAGRIRSPETLLKATLGEFPHLTVT</sequence>
<evidence type="ECO:0000313" key="2">
    <source>
        <dbReference type="EMBL" id="AYM75963.1"/>
    </source>
</evidence>
<dbReference type="PANTHER" id="PTHR33293:SF1">
    <property type="entry name" value="INSERTION ELEMENT IS1 1 PROTEIN INSB-RELATED"/>
    <property type="match status" value="1"/>
</dbReference>
<dbReference type="Pfam" id="PF13384">
    <property type="entry name" value="HTH_23"/>
    <property type="match status" value="1"/>
</dbReference>
<keyword evidence="3" id="KW-1185">Reference proteome</keyword>
<evidence type="ECO:0000259" key="1">
    <source>
        <dbReference type="SMART" id="SM01126"/>
    </source>
</evidence>
<dbReference type="AlphaFoldDB" id="A0A3G2E734"/>
<name>A0A3G2E734_9BURK</name>
<dbReference type="Pfam" id="PF12762">
    <property type="entry name" value="DDE_Tnp_IS1595"/>
    <property type="match status" value="1"/>
</dbReference>